<reference evidence="1" key="1">
    <citation type="submission" date="2020-02" db="EMBL/GenBank/DDBJ databases">
        <authorList>
            <person name="Meier V. D."/>
        </authorList>
    </citation>
    <scope>NUCLEOTIDE SEQUENCE</scope>
    <source>
        <strain evidence="1">AVDCRST_MAG87</strain>
    </source>
</reference>
<organism evidence="1">
    <name type="scientific">uncultured Thermomicrobiales bacterium</name>
    <dbReference type="NCBI Taxonomy" id="1645740"/>
    <lineage>
        <taxon>Bacteria</taxon>
        <taxon>Pseudomonadati</taxon>
        <taxon>Thermomicrobiota</taxon>
        <taxon>Thermomicrobia</taxon>
        <taxon>Thermomicrobiales</taxon>
        <taxon>environmental samples</taxon>
    </lineage>
</organism>
<proteinExistence type="predicted"/>
<protein>
    <recommendedName>
        <fullName evidence="2">Enhanced intracellular survival protein domain-containing protein</fullName>
    </recommendedName>
</protein>
<dbReference type="AlphaFoldDB" id="A0A6J4VBN2"/>
<gene>
    <name evidence="1" type="ORF">AVDCRST_MAG87-2418</name>
</gene>
<accession>A0A6J4VBN2</accession>
<evidence type="ECO:0008006" key="2">
    <source>
        <dbReference type="Google" id="ProtNLM"/>
    </source>
</evidence>
<name>A0A6J4VBN2_9BACT</name>
<sequence>MIAYAWRAPGCWWMQQWGRQDPDIFKIAEAFAVSPRAADALIAACRQWAAANGARQAELAVPGTGVLAMTAALQYTVIAVQHARDAQFMGRSTGVHDLMTVMLPELERRWRAARTGWTGTVELRTGEDAVSMVLGDEDVAIAPPGGADGSGHHLVIESSPGNVARLVLGSFDPAELLARSGTSPDAIAVMAVLFPKRHPHIYPADRF</sequence>
<evidence type="ECO:0000313" key="1">
    <source>
        <dbReference type="EMBL" id="CAA9571042.1"/>
    </source>
</evidence>
<dbReference type="EMBL" id="CADCWJ010000531">
    <property type="protein sequence ID" value="CAA9571042.1"/>
    <property type="molecule type" value="Genomic_DNA"/>
</dbReference>